<dbReference type="AlphaFoldDB" id="A0A7R6R3P5"/>
<dbReference type="GO" id="GO:0033202">
    <property type="term" value="C:DNA helicase complex"/>
    <property type="evidence" value="ECO:0007669"/>
    <property type="project" value="TreeGrafter"/>
</dbReference>
<dbReference type="Proteomes" id="UP000463961">
    <property type="component" value="Chromosome"/>
</dbReference>
<dbReference type="GO" id="GO:0004527">
    <property type="term" value="F:exonuclease activity"/>
    <property type="evidence" value="ECO:0007669"/>
    <property type="project" value="UniProtKB-KW"/>
</dbReference>
<sequence length="1158" mass="127900">MNRMHQHSKNPLTAQEQLVADGLARQRALDPLASFIVDAPAGAGKTELLTQRFLVLLARVNEPEEVVALTFTRKAAAEMRDRIMASLRAATQPLPTETPPHKQVTHQLALNVLKQNNLREWRLLDQPGRLRVMTLDALAMSLARQMPLLSRFGTQPGLSTECKPLYEQAARDTLSLLETAASEDDQDTVARVLAYFDNDSGRLQKMLIAMLERRDQWQKFTHSGQSKQLQQAVSHVLARLIASELADIAGPLGRVFDAPVMSAARHAAANSPDSPVHLLADWAAPLPATADALPRWRALAELFLTGDNKLRKDYRAPINLAGPANKEQKQTLKDALATLAAAELGPLLARIRELPDPTLGHDEAAIVQDLARLLQLAYGNLWLTFIREKTVDHTEISSRALAALGDAEQPTDLAQQLDYQIQHLLVDEFQDTSPIQVELLEKLTAGWSPDSGQTLFLVGDPMQSIYRFRKADVGLFIRVRQHGIGPIAPISLQLYQNNRSNENIVAWVNHTFDQVFADQDDATRGAVCFSPAVAKKPHLDDAGVNIHPVISGDRDPESGEEAPRSLVDQREAEIILQLIRDARNERPAGTVAVLVRARSHLDALVALLQAQDAPIPFQAVEIDALAARQTIQDLVALTRALHHQGDRLHWLAILRAPWAGLCLADLHQLAAHDHAQTLWSLMQDDTHISHLSEDGQHRLRRLRQIIAEAYAARSLQRPRRWIEGIWRALGGPQCLRAASDITDVQAYFRLLDTLDHHGMLDLSLLDDGLGRLFAAPEASPESQHVQLMTVHKSKGLQFDTVILPGLHKRLPSDDKALIIWDTVLLDDDHEHLVVAPVPPIGAAKSTIPTAYDLLRNLEKTRSLNEAQRVLYVAVTRAERRLHLLGAAYRDPKDETGQTLKAPAATSLLAPLWPCLEATFSAAAALPTAPPPRASSIDPAQFVPRLIRLGSVHLTEPAPLSLTSLTADTSDHPIQQSPLETVSESTLDMAIGNLVHRYLEAIALDGLEVWHEERINQLLPHFERTFHREGHDLASSQTAARHVSAAILGALNSEHGRWILGPREAAGCEVPMSSLHPDTPDAFSHHVIDRTFIEAGTRWIIDYKTLRTVDEGAAPDAVLQEKAAAYKDQLERYAALFATEGLPIRTAIFFPAHGKLVEI</sequence>
<dbReference type="GO" id="GO:0005524">
    <property type="term" value="F:ATP binding"/>
    <property type="evidence" value="ECO:0007669"/>
    <property type="project" value="UniProtKB-UniRule"/>
</dbReference>
<evidence type="ECO:0000256" key="13">
    <source>
        <dbReference type="ARBA" id="ARBA00034923"/>
    </source>
</evidence>
<evidence type="ECO:0000259" key="16">
    <source>
        <dbReference type="PROSITE" id="PS51198"/>
    </source>
</evidence>
<evidence type="ECO:0000256" key="12">
    <source>
        <dbReference type="ARBA" id="ARBA00034808"/>
    </source>
</evidence>
<evidence type="ECO:0000256" key="4">
    <source>
        <dbReference type="ARBA" id="ARBA00022801"/>
    </source>
</evidence>
<gene>
    <name evidence="18" type="ORF">ICHIAU1_07570</name>
</gene>
<feature type="binding site" evidence="15">
    <location>
        <begin position="39"/>
        <end position="46"/>
    </location>
    <ligand>
        <name>ATP</name>
        <dbReference type="ChEBI" id="CHEBI:30616"/>
    </ligand>
</feature>
<dbReference type="Gene3D" id="3.90.320.10">
    <property type="match status" value="1"/>
</dbReference>
<dbReference type="OrthoDB" id="5905204at2"/>
<keyword evidence="5 15" id="KW-0347">Helicase</keyword>
<evidence type="ECO:0000256" key="7">
    <source>
        <dbReference type="ARBA" id="ARBA00022840"/>
    </source>
</evidence>
<comment type="catalytic activity">
    <reaction evidence="14">
        <text>ATP + H2O = ADP + phosphate + H(+)</text>
        <dbReference type="Rhea" id="RHEA:13065"/>
        <dbReference type="ChEBI" id="CHEBI:15377"/>
        <dbReference type="ChEBI" id="CHEBI:15378"/>
        <dbReference type="ChEBI" id="CHEBI:30616"/>
        <dbReference type="ChEBI" id="CHEBI:43474"/>
        <dbReference type="ChEBI" id="CHEBI:456216"/>
        <dbReference type="EC" id="5.6.2.4"/>
    </reaction>
</comment>
<dbReference type="PANTHER" id="PTHR11070:SF2">
    <property type="entry name" value="ATP-DEPENDENT DNA HELICASE SRS2"/>
    <property type="match status" value="1"/>
</dbReference>
<dbReference type="EMBL" id="AP022345">
    <property type="protein sequence ID" value="BBU68474.1"/>
    <property type="molecule type" value="Genomic_DNA"/>
</dbReference>
<evidence type="ECO:0000256" key="2">
    <source>
        <dbReference type="ARBA" id="ARBA00022741"/>
    </source>
</evidence>
<dbReference type="PROSITE" id="PS51198">
    <property type="entry name" value="UVRD_HELICASE_ATP_BIND"/>
    <property type="match status" value="1"/>
</dbReference>
<dbReference type="GO" id="GO:0000725">
    <property type="term" value="P:recombinational repair"/>
    <property type="evidence" value="ECO:0007669"/>
    <property type="project" value="TreeGrafter"/>
</dbReference>
<reference evidence="19" key="1">
    <citation type="submission" date="2020-01" db="EMBL/GenBank/DDBJ databases">
        <title>Phosphoaccumulans saitamaens gen. nov., sp. nov., a polyphosphate accumulating bacterium isolated from surface river water.</title>
        <authorList>
            <person name="Watanabe K."/>
            <person name="Suda W."/>
        </authorList>
    </citation>
    <scope>NUCLEOTIDE SEQUENCE [LARGE SCALE GENOMIC DNA]</scope>
    <source>
        <strain evidence="19">ICHIAU1</strain>
    </source>
</reference>
<evidence type="ECO:0000256" key="8">
    <source>
        <dbReference type="ARBA" id="ARBA00023125"/>
    </source>
</evidence>
<evidence type="ECO:0000256" key="1">
    <source>
        <dbReference type="ARBA" id="ARBA00022722"/>
    </source>
</evidence>
<evidence type="ECO:0000256" key="9">
    <source>
        <dbReference type="ARBA" id="ARBA00023204"/>
    </source>
</evidence>
<keyword evidence="8" id="KW-0238">DNA-binding</keyword>
<evidence type="ECO:0000256" key="10">
    <source>
        <dbReference type="ARBA" id="ARBA00023235"/>
    </source>
</evidence>
<dbReference type="GO" id="GO:0003677">
    <property type="term" value="F:DNA binding"/>
    <property type="evidence" value="ECO:0007669"/>
    <property type="project" value="UniProtKB-KW"/>
</dbReference>
<keyword evidence="9" id="KW-0234">DNA repair</keyword>
<organism evidence="18 19">
    <name type="scientific">Fluviibacter phosphoraccumulans</name>
    <dbReference type="NCBI Taxonomy" id="1751046"/>
    <lineage>
        <taxon>Bacteria</taxon>
        <taxon>Pseudomonadati</taxon>
        <taxon>Pseudomonadota</taxon>
        <taxon>Betaproteobacteria</taxon>
        <taxon>Rhodocyclales</taxon>
        <taxon>Fluviibacteraceae</taxon>
        <taxon>Fluviibacter</taxon>
    </lineage>
</organism>
<keyword evidence="19" id="KW-1185">Reference proteome</keyword>
<evidence type="ECO:0000313" key="19">
    <source>
        <dbReference type="Proteomes" id="UP000463961"/>
    </source>
</evidence>
<dbReference type="InterPro" id="IPR011604">
    <property type="entry name" value="PDDEXK-like_dom_sf"/>
</dbReference>
<evidence type="ECO:0000256" key="15">
    <source>
        <dbReference type="PROSITE-ProRule" id="PRU00560"/>
    </source>
</evidence>
<keyword evidence="2 15" id="KW-0547">Nucleotide-binding</keyword>
<dbReference type="InterPro" id="IPR027417">
    <property type="entry name" value="P-loop_NTPase"/>
</dbReference>
<dbReference type="Gene3D" id="3.40.50.300">
    <property type="entry name" value="P-loop containing nucleotide triphosphate hydrolases"/>
    <property type="match status" value="4"/>
</dbReference>
<feature type="domain" description="UvrD-like helicase ATP-binding" evidence="16">
    <location>
        <begin position="18"/>
        <end position="501"/>
    </location>
</feature>
<evidence type="ECO:0000256" key="5">
    <source>
        <dbReference type="ARBA" id="ARBA00022806"/>
    </source>
</evidence>
<accession>A0A7R6R3P5</accession>
<keyword evidence="1" id="KW-0540">Nuclease</keyword>
<dbReference type="GO" id="GO:0005829">
    <property type="term" value="C:cytosol"/>
    <property type="evidence" value="ECO:0007669"/>
    <property type="project" value="TreeGrafter"/>
</dbReference>
<dbReference type="InterPro" id="IPR000212">
    <property type="entry name" value="DNA_helicase_UvrD/REP"/>
</dbReference>
<dbReference type="InterPro" id="IPR014016">
    <property type="entry name" value="UvrD-like_ATP-bd"/>
</dbReference>
<dbReference type="Pfam" id="PF13361">
    <property type="entry name" value="UvrD_C"/>
    <property type="match status" value="2"/>
</dbReference>
<keyword evidence="6" id="KW-0269">Exonuclease</keyword>
<evidence type="ECO:0000256" key="14">
    <source>
        <dbReference type="ARBA" id="ARBA00048988"/>
    </source>
</evidence>
<keyword evidence="3" id="KW-0227">DNA damage</keyword>
<keyword evidence="7 15" id="KW-0067">ATP-binding</keyword>
<evidence type="ECO:0000256" key="3">
    <source>
        <dbReference type="ARBA" id="ARBA00022763"/>
    </source>
</evidence>
<keyword evidence="10" id="KW-0413">Isomerase</keyword>
<feature type="domain" description="UvrD-like helicase C-terminal" evidence="17">
    <location>
        <begin position="530"/>
        <end position="795"/>
    </location>
</feature>
<dbReference type="GO" id="GO:0043138">
    <property type="term" value="F:3'-5' DNA helicase activity"/>
    <property type="evidence" value="ECO:0007669"/>
    <property type="project" value="UniProtKB-EC"/>
</dbReference>
<dbReference type="PROSITE" id="PS51217">
    <property type="entry name" value="UVRD_HELICASE_CTER"/>
    <property type="match status" value="1"/>
</dbReference>
<evidence type="ECO:0000259" key="17">
    <source>
        <dbReference type="PROSITE" id="PS51217"/>
    </source>
</evidence>
<proteinExistence type="predicted"/>
<dbReference type="Pfam" id="PF00580">
    <property type="entry name" value="UvrD-helicase"/>
    <property type="match status" value="2"/>
</dbReference>
<dbReference type="RefSeq" id="WP_162050740.1">
    <property type="nucleotide sequence ID" value="NZ_AP022345.1"/>
</dbReference>
<dbReference type="PANTHER" id="PTHR11070">
    <property type="entry name" value="UVRD / RECB / PCRA DNA HELICASE FAMILY MEMBER"/>
    <property type="match status" value="1"/>
</dbReference>
<keyword evidence="4 15" id="KW-0378">Hydrolase</keyword>
<evidence type="ECO:0000256" key="11">
    <source>
        <dbReference type="ARBA" id="ARBA00034617"/>
    </source>
</evidence>
<evidence type="ECO:0000256" key="6">
    <source>
        <dbReference type="ARBA" id="ARBA00022839"/>
    </source>
</evidence>
<comment type="catalytic activity">
    <reaction evidence="11">
        <text>Couples ATP hydrolysis with the unwinding of duplex DNA by translocating in the 3'-5' direction.</text>
        <dbReference type="EC" id="5.6.2.4"/>
    </reaction>
</comment>
<dbReference type="EC" id="5.6.2.4" evidence="12"/>
<name>A0A7R6R3P5_9RHOO</name>
<protein>
    <recommendedName>
        <fullName evidence="12">DNA 3'-5' helicase</fullName>
        <ecNumber evidence="12">5.6.2.4</ecNumber>
    </recommendedName>
    <alternativeName>
        <fullName evidence="13">DNA 3'-5' helicase II</fullName>
    </alternativeName>
</protein>
<evidence type="ECO:0000313" key="18">
    <source>
        <dbReference type="EMBL" id="BBU68474.1"/>
    </source>
</evidence>
<dbReference type="Gene3D" id="1.10.486.10">
    <property type="entry name" value="PCRA, domain 4"/>
    <property type="match status" value="1"/>
</dbReference>
<dbReference type="InterPro" id="IPR014017">
    <property type="entry name" value="DNA_helicase_UvrD-like_C"/>
</dbReference>
<dbReference type="SUPFAM" id="SSF52540">
    <property type="entry name" value="P-loop containing nucleoside triphosphate hydrolases"/>
    <property type="match status" value="1"/>
</dbReference>